<protein>
    <submittedName>
        <fullName evidence="1">Uncharacterized protein</fullName>
    </submittedName>
</protein>
<name>A0A6A6A3N8_9PLEO</name>
<keyword evidence="2" id="KW-1185">Reference proteome</keyword>
<organism evidence="1 2">
    <name type="scientific">Dothidotthia symphoricarpi CBS 119687</name>
    <dbReference type="NCBI Taxonomy" id="1392245"/>
    <lineage>
        <taxon>Eukaryota</taxon>
        <taxon>Fungi</taxon>
        <taxon>Dikarya</taxon>
        <taxon>Ascomycota</taxon>
        <taxon>Pezizomycotina</taxon>
        <taxon>Dothideomycetes</taxon>
        <taxon>Pleosporomycetidae</taxon>
        <taxon>Pleosporales</taxon>
        <taxon>Dothidotthiaceae</taxon>
        <taxon>Dothidotthia</taxon>
    </lineage>
</organism>
<dbReference type="RefSeq" id="XP_033519593.1">
    <property type="nucleotide sequence ID" value="XM_033661985.1"/>
</dbReference>
<proteinExistence type="predicted"/>
<reference evidence="1" key="1">
    <citation type="journal article" date="2020" name="Stud. Mycol.">
        <title>101 Dothideomycetes genomes: a test case for predicting lifestyles and emergence of pathogens.</title>
        <authorList>
            <person name="Haridas S."/>
            <person name="Albert R."/>
            <person name="Binder M."/>
            <person name="Bloem J."/>
            <person name="Labutti K."/>
            <person name="Salamov A."/>
            <person name="Andreopoulos B."/>
            <person name="Baker S."/>
            <person name="Barry K."/>
            <person name="Bills G."/>
            <person name="Bluhm B."/>
            <person name="Cannon C."/>
            <person name="Castanera R."/>
            <person name="Culley D."/>
            <person name="Daum C."/>
            <person name="Ezra D."/>
            <person name="Gonzalez J."/>
            <person name="Henrissat B."/>
            <person name="Kuo A."/>
            <person name="Liang C."/>
            <person name="Lipzen A."/>
            <person name="Lutzoni F."/>
            <person name="Magnuson J."/>
            <person name="Mondo S."/>
            <person name="Nolan M."/>
            <person name="Ohm R."/>
            <person name="Pangilinan J."/>
            <person name="Park H.-J."/>
            <person name="Ramirez L."/>
            <person name="Alfaro M."/>
            <person name="Sun H."/>
            <person name="Tritt A."/>
            <person name="Yoshinaga Y."/>
            <person name="Zwiers L.-H."/>
            <person name="Turgeon B."/>
            <person name="Goodwin S."/>
            <person name="Spatafora J."/>
            <person name="Crous P."/>
            <person name="Grigoriev I."/>
        </authorList>
    </citation>
    <scope>NUCLEOTIDE SEQUENCE</scope>
    <source>
        <strain evidence="1">CBS 119687</strain>
    </source>
</reference>
<dbReference type="GeneID" id="54402417"/>
<gene>
    <name evidence="1" type="ORF">P153DRAFT_122451</name>
</gene>
<accession>A0A6A6A3N8</accession>
<dbReference type="Proteomes" id="UP000799771">
    <property type="component" value="Unassembled WGS sequence"/>
</dbReference>
<evidence type="ECO:0000313" key="2">
    <source>
        <dbReference type="Proteomes" id="UP000799771"/>
    </source>
</evidence>
<evidence type="ECO:0000313" key="1">
    <source>
        <dbReference type="EMBL" id="KAF2125201.1"/>
    </source>
</evidence>
<dbReference type="AlphaFoldDB" id="A0A6A6A3N8"/>
<dbReference type="EMBL" id="ML977517">
    <property type="protein sequence ID" value="KAF2125201.1"/>
    <property type="molecule type" value="Genomic_DNA"/>
</dbReference>
<sequence length="200" mass="22811">MPRKAFPSKMTTLMRNARLKCRSFDCGRLTQSALPNLYTGQPLFSSFDTQRYCCAQHDPLSGLTCTNFNCSQLCQKVLLIDQGKQHTNPGFNAQKYCSRQCADTQEQEVVSRLRRLNSLLDKLFYAMQDVIYRIELRRVEIKHDISYLIADFRSLPVSFMDTTAKETRAFLSFNRCVAAVRDLAGVIALLSEGKCLPQFA</sequence>